<dbReference type="VEuPathDB" id="AmoebaDB:NAEGRDRAFT_65352"/>
<dbReference type="GeneID" id="8848805"/>
<sequence length="549" mass="63316">MDMIKLLLSCSQINPNIGKVEHVNDGSMVISPLGLAVKKGLTEIVKILVLDPRIEIGTGCVKYETFGATNYTCLDLACGESLFKVVELLLFHPYVQVNLPLLHHHTHLRRYPLTVACENNCIEIVRLLLARPEIDINVTQDPKHNNCIDQFSLNTPMFSIEEIRKVGFNYQIIYDLIVAGLTPSNPTLLKDYSLEEIKRRKFKYFTNRIIIQKFEWDKIGDTNLTAFVPLLKIMDPELETILKLGVNFDKEEERFVQTVIDFLIYGSDIDFRQLFQAYSNKGHNANIKGVIGALVLCGSLPQINSLCYECISILIKDEYSLDMVFNIWKIIHEYEKRFPSLLQSMNKSLVGKIKQHVLDCIGNFGLKKDANISEFLSDFDNYHEVIEALMKRRATPSFPKFSKNETISFPFSSVKLFDQLALDSTTDIELQIGKERVKCHRTILMSKSTYFATLLNGNWNSQNDNYPIEMKYLIQFCYGFLEYVEPKLCIPLMKLANMHEMKELAIQVEKQAIITRINVAEYLNSLLNDVEEQENEIIQEFIRRIVLYK</sequence>
<proteinExistence type="predicted"/>
<dbReference type="Gene3D" id="3.30.710.10">
    <property type="entry name" value="Potassium Channel Kv1.1, Chain A"/>
    <property type="match status" value="1"/>
</dbReference>
<dbReference type="Proteomes" id="UP000006671">
    <property type="component" value="Unassembled WGS sequence"/>
</dbReference>
<dbReference type="InParanoid" id="D2V912"/>
<dbReference type="CDD" id="cd18186">
    <property type="entry name" value="BTB_POZ_ZBTB_KLHL-like"/>
    <property type="match status" value="1"/>
</dbReference>
<dbReference type="EMBL" id="GG738857">
    <property type="protein sequence ID" value="EFC46785.1"/>
    <property type="molecule type" value="Genomic_DNA"/>
</dbReference>
<reference evidence="2 3" key="1">
    <citation type="journal article" date="2010" name="Cell">
        <title>The genome of Naegleria gruberi illuminates early eukaryotic versatility.</title>
        <authorList>
            <person name="Fritz-Laylin L.K."/>
            <person name="Prochnik S.E."/>
            <person name="Ginger M.L."/>
            <person name="Dacks J.B."/>
            <person name="Carpenter M.L."/>
            <person name="Field M.C."/>
            <person name="Kuo A."/>
            <person name="Paredez A."/>
            <person name="Chapman J."/>
            <person name="Pham J."/>
            <person name="Shu S."/>
            <person name="Neupane R."/>
            <person name="Cipriano M."/>
            <person name="Mancuso J."/>
            <person name="Tu H."/>
            <person name="Salamov A."/>
            <person name="Lindquist E."/>
            <person name="Shapiro H."/>
            <person name="Lucas S."/>
            <person name="Grigoriev I.V."/>
            <person name="Cande W.Z."/>
            <person name="Fulton C."/>
            <person name="Rokhsar D.S."/>
            <person name="Dawson S.C."/>
        </authorList>
    </citation>
    <scope>NUCLEOTIDE SEQUENCE [LARGE SCALE GENOMIC DNA]</scope>
    <source>
        <strain evidence="2 3">NEG-M</strain>
    </source>
</reference>
<dbReference type="Gene3D" id="1.25.40.20">
    <property type="entry name" value="Ankyrin repeat-containing domain"/>
    <property type="match status" value="1"/>
</dbReference>
<dbReference type="KEGG" id="ngr:NAEGRDRAFT_65352"/>
<name>D2V912_NAEGR</name>
<evidence type="ECO:0000313" key="3">
    <source>
        <dbReference type="Proteomes" id="UP000006671"/>
    </source>
</evidence>
<dbReference type="Pfam" id="PF13606">
    <property type="entry name" value="Ank_3"/>
    <property type="match status" value="1"/>
</dbReference>
<dbReference type="SUPFAM" id="SSF54695">
    <property type="entry name" value="POZ domain"/>
    <property type="match status" value="1"/>
</dbReference>
<dbReference type="InterPro" id="IPR011333">
    <property type="entry name" value="SKP1/BTB/POZ_sf"/>
</dbReference>
<dbReference type="SMART" id="SM00225">
    <property type="entry name" value="BTB"/>
    <property type="match status" value="1"/>
</dbReference>
<protein>
    <submittedName>
        <fullName evidence="2">Predicted protein</fullName>
    </submittedName>
</protein>
<accession>D2V912</accession>
<dbReference type="InterPro" id="IPR002110">
    <property type="entry name" value="Ankyrin_rpt"/>
</dbReference>
<dbReference type="AlphaFoldDB" id="D2V912"/>
<evidence type="ECO:0000313" key="2">
    <source>
        <dbReference type="EMBL" id="EFC46785.1"/>
    </source>
</evidence>
<dbReference type="InterPro" id="IPR000210">
    <property type="entry name" value="BTB/POZ_dom"/>
</dbReference>
<keyword evidence="3" id="KW-1185">Reference proteome</keyword>
<evidence type="ECO:0000259" key="1">
    <source>
        <dbReference type="PROSITE" id="PS50097"/>
    </source>
</evidence>
<gene>
    <name evidence="2" type="ORF">NAEGRDRAFT_65352</name>
</gene>
<dbReference type="Pfam" id="PF00651">
    <property type="entry name" value="BTB"/>
    <property type="match status" value="1"/>
</dbReference>
<dbReference type="PROSITE" id="PS50097">
    <property type="entry name" value="BTB"/>
    <property type="match status" value="1"/>
</dbReference>
<dbReference type="OrthoDB" id="194358at2759"/>
<organism evidence="3">
    <name type="scientific">Naegleria gruberi</name>
    <name type="common">Amoeba</name>
    <dbReference type="NCBI Taxonomy" id="5762"/>
    <lineage>
        <taxon>Eukaryota</taxon>
        <taxon>Discoba</taxon>
        <taxon>Heterolobosea</taxon>
        <taxon>Tetramitia</taxon>
        <taxon>Eutetramitia</taxon>
        <taxon>Vahlkampfiidae</taxon>
        <taxon>Naegleria</taxon>
    </lineage>
</organism>
<dbReference type="SUPFAM" id="SSF48403">
    <property type="entry name" value="Ankyrin repeat"/>
    <property type="match status" value="1"/>
</dbReference>
<dbReference type="RefSeq" id="XP_002679529.1">
    <property type="nucleotide sequence ID" value="XM_002679483.1"/>
</dbReference>
<dbReference type="SMART" id="SM00248">
    <property type="entry name" value="ANK"/>
    <property type="match status" value="3"/>
</dbReference>
<feature type="domain" description="BTB" evidence="1">
    <location>
        <begin position="426"/>
        <end position="478"/>
    </location>
</feature>
<dbReference type="InterPro" id="IPR036770">
    <property type="entry name" value="Ankyrin_rpt-contain_sf"/>
</dbReference>